<evidence type="ECO:0000256" key="8">
    <source>
        <dbReference type="ARBA" id="ARBA00022989"/>
    </source>
</evidence>
<protein>
    <submittedName>
        <fullName evidence="14">Zn-dependent protease</fullName>
    </submittedName>
</protein>
<evidence type="ECO:0000313" key="15">
    <source>
        <dbReference type="Proteomes" id="UP000623776"/>
    </source>
</evidence>
<keyword evidence="8 12" id="KW-1133">Transmembrane helix</keyword>
<sequence length="658" mass="70799">MDFFTAQDHARRNTGRWVVLLLLAIVSLIGVTTLVVAIALYMMGASGSQAQPVEQGVLAMLSWELLAAVAVGVLALVGFGGLYKQRQLRRGGRVVAEALGGRLINLDTRDHDERRILNVVEEMAIASGTPVPAVYVLEEEGINAFAAGYQPADAVVGITRGAIRQLTRDELQGVVAHEFSHILHGDMRLNIRLVSLLHGVLLIGLAGGMMLRSLRFRRVSSNKRDNSAAVVLGLGLALTLIGYAGTFFGGLIKSAVSRQREYLADAAAVQYTRNPQGIGGALVKVGAHAKGSHLSAPQAAEFSHLFFSQGVSSGLSQLMATHPPLKSRIQRVLPDWHGRFEALQPAPSEQEPDTPGAEADKRPQNHRMGGMPTSPEALFSMAAMQVALGAMGQPDPRHLQKARDVIDALPATLVEAAHEPYSARALIYAMLLSNDDAERTQQLAALEAVALPDVFAALHTLKEQVARLDVQLRLPLIELALPALTSLSTQQAQHFRLCMERLIHSDGKVSLFEWTLYQLLLSHLSERHGGAETLTLEQTQAECQRLLGVLAEAGVAPGQAGDEAVAAALRAAQASLPFTLSSLQDADDMQALSLAVERLRRLKPLHKARLLNAMTRCVEHSGVIRAAEAELFRAVADMLGCPVPPLLEEPDSDTHSMG</sequence>
<keyword evidence="2" id="KW-1003">Cell membrane</keyword>
<evidence type="ECO:0000313" key="14">
    <source>
        <dbReference type="EMBL" id="GGW41204.1"/>
    </source>
</evidence>
<comment type="cofactor">
    <cofactor evidence="1">
        <name>Zn(2+)</name>
        <dbReference type="ChEBI" id="CHEBI:29105"/>
    </cofactor>
</comment>
<dbReference type="Pfam" id="PF01435">
    <property type="entry name" value="Peptidase_M48"/>
    <property type="match status" value="1"/>
</dbReference>
<keyword evidence="6" id="KW-0378">Hydrolase</keyword>
<dbReference type="InterPro" id="IPR001915">
    <property type="entry name" value="Peptidase_M48"/>
</dbReference>
<evidence type="ECO:0000259" key="13">
    <source>
        <dbReference type="Pfam" id="PF01435"/>
    </source>
</evidence>
<dbReference type="InterPro" id="IPR050083">
    <property type="entry name" value="HtpX_protease"/>
</dbReference>
<dbReference type="RefSeq" id="WP_189464258.1">
    <property type="nucleotide sequence ID" value="NZ_BMXN01000037.1"/>
</dbReference>
<keyword evidence="10 12" id="KW-0472">Membrane</keyword>
<evidence type="ECO:0000256" key="9">
    <source>
        <dbReference type="ARBA" id="ARBA00023049"/>
    </source>
</evidence>
<dbReference type="GO" id="GO:0004222">
    <property type="term" value="F:metalloendopeptidase activity"/>
    <property type="evidence" value="ECO:0007669"/>
    <property type="project" value="InterPro"/>
</dbReference>
<evidence type="ECO:0000256" key="11">
    <source>
        <dbReference type="SAM" id="MobiDB-lite"/>
    </source>
</evidence>
<dbReference type="GO" id="GO:0006508">
    <property type="term" value="P:proteolysis"/>
    <property type="evidence" value="ECO:0007669"/>
    <property type="project" value="UniProtKB-KW"/>
</dbReference>
<evidence type="ECO:0000256" key="2">
    <source>
        <dbReference type="ARBA" id="ARBA00022475"/>
    </source>
</evidence>
<evidence type="ECO:0000256" key="4">
    <source>
        <dbReference type="ARBA" id="ARBA00022692"/>
    </source>
</evidence>
<keyword evidence="15" id="KW-1185">Reference proteome</keyword>
<keyword evidence="4 12" id="KW-0812">Transmembrane</keyword>
<organism evidence="14 15">
    <name type="scientific">Vreelandella hamiltonii</name>
    <dbReference type="NCBI Taxonomy" id="502829"/>
    <lineage>
        <taxon>Bacteria</taxon>
        <taxon>Pseudomonadati</taxon>
        <taxon>Pseudomonadota</taxon>
        <taxon>Gammaproteobacteria</taxon>
        <taxon>Oceanospirillales</taxon>
        <taxon>Halomonadaceae</taxon>
        <taxon>Vreelandella</taxon>
    </lineage>
</organism>
<dbReference type="Gene3D" id="3.30.2010.10">
    <property type="entry name" value="Metalloproteases ('zincins'), catalytic domain"/>
    <property type="match status" value="1"/>
</dbReference>
<feature type="transmembrane region" description="Helical" evidence="12">
    <location>
        <begin position="231"/>
        <end position="252"/>
    </location>
</feature>
<keyword evidence="9" id="KW-0482">Metalloprotease</keyword>
<name>A0A8H9I5A4_9GAMM</name>
<dbReference type="EMBL" id="BMXN01000037">
    <property type="protein sequence ID" value="GGW41204.1"/>
    <property type="molecule type" value="Genomic_DNA"/>
</dbReference>
<proteinExistence type="predicted"/>
<evidence type="ECO:0000256" key="1">
    <source>
        <dbReference type="ARBA" id="ARBA00001947"/>
    </source>
</evidence>
<dbReference type="AlphaFoldDB" id="A0A8H9I5A4"/>
<reference evidence="15" key="1">
    <citation type="journal article" date="2019" name="Int. J. Syst. Evol. Microbiol.">
        <title>The Global Catalogue of Microorganisms (GCM) 10K type strain sequencing project: providing services to taxonomists for standard genome sequencing and annotation.</title>
        <authorList>
            <consortium name="The Broad Institute Genomics Platform"/>
            <consortium name="The Broad Institute Genome Sequencing Center for Infectious Disease"/>
            <person name="Wu L."/>
            <person name="Ma J."/>
        </authorList>
    </citation>
    <scope>NUCLEOTIDE SEQUENCE [LARGE SCALE GENOMIC DNA]</scope>
    <source>
        <strain evidence="15">KCTC 22154</strain>
    </source>
</reference>
<dbReference type="GO" id="GO:0046872">
    <property type="term" value="F:metal ion binding"/>
    <property type="evidence" value="ECO:0007669"/>
    <property type="project" value="UniProtKB-KW"/>
</dbReference>
<feature type="region of interest" description="Disordered" evidence="11">
    <location>
        <begin position="345"/>
        <end position="372"/>
    </location>
</feature>
<dbReference type="CDD" id="cd07340">
    <property type="entry name" value="M48B_Htpx_like"/>
    <property type="match status" value="1"/>
</dbReference>
<evidence type="ECO:0000256" key="7">
    <source>
        <dbReference type="ARBA" id="ARBA00022833"/>
    </source>
</evidence>
<dbReference type="PANTHER" id="PTHR43221">
    <property type="entry name" value="PROTEASE HTPX"/>
    <property type="match status" value="1"/>
</dbReference>
<accession>A0A8H9I5A4</accession>
<feature type="transmembrane region" description="Helical" evidence="12">
    <location>
        <begin position="17"/>
        <end position="43"/>
    </location>
</feature>
<evidence type="ECO:0000256" key="12">
    <source>
        <dbReference type="SAM" id="Phobius"/>
    </source>
</evidence>
<gene>
    <name evidence="14" type="ORF">GCM10007157_34690</name>
</gene>
<evidence type="ECO:0000256" key="5">
    <source>
        <dbReference type="ARBA" id="ARBA00022723"/>
    </source>
</evidence>
<keyword evidence="7" id="KW-0862">Zinc</keyword>
<keyword evidence="5" id="KW-0479">Metal-binding</keyword>
<dbReference type="PANTHER" id="PTHR43221:SF2">
    <property type="entry name" value="PROTEASE HTPX HOMOLOG"/>
    <property type="match status" value="1"/>
</dbReference>
<feature type="domain" description="Peptidase M48" evidence="13">
    <location>
        <begin position="112"/>
        <end position="332"/>
    </location>
</feature>
<dbReference type="Proteomes" id="UP000623776">
    <property type="component" value="Unassembled WGS sequence"/>
</dbReference>
<evidence type="ECO:0000256" key="6">
    <source>
        <dbReference type="ARBA" id="ARBA00022801"/>
    </source>
</evidence>
<evidence type="ECO:0000256" key="10">
    <source>
        <dbReference type="ARBA" id="ARBA00023136"/>
    </source>
</evidence>
<feature type="transmembrane region" description="Helical" evidence="12">
    <location>
        <begin position="189"/>
        <end position="211"/>
    </location>
</feature>
<feature type="transmembrane region" description="Helical" evidence="12">
    <location>
        <begin position="63"/>
        <end position="83"/>
    </location>
</feature>
<comment type="caution">
    <text evidence="14">The sequence shown here is derived from an EMBL/GenBank/DDBJ whole genome shotgun (WGS) entry which is preliminary data.</text>
</comment>
<evidence type="ECO:0000256" key="3">
    <source>
        <dbReference type="ARBA" id="ARBA00022670"/>
    </source>
</evidence>
<keyword evidence="3 14" id="KW-0645">Protease</keyword>